<name>A0A915BU33_PARUN</name>
<evidence type="ECO:0000256" key="1">
    <source>
        <dbReference type="SAM" id="MobiDB-lite"/>
    </source>
</evidence>
<feature type="region of interest" description="Disordered" evidence="1">
    <location>
        <begin position="347"/>
        <end position="366"/>
    </location>
</feature>
<accession>A0A915BU33</accession>
<sequence>MEYEKASTSSDSDANSLLSGFTESVEALGCREELLEFVTPIHILHNYDDDATLRFELLSANKPSTASMVGERRSVEGAVRFRNLNDTLMWTSVDAVDCDVNAVVYRGRYSEDDDERRRANSVGKFTVTSEHVYNADISLSDAEVRMIVSISQLEKRGKMKHTDIGTFITIHRKSLAKEDYVIVYRSPKIMEVTSTSLHKFPEIIIAREKLLGGANDRQIRFTLHSAANGDAIGEAEILYSQLITDGKVNLRLHSRDLNGNTLFGVSKRTLHHVGVLHVNAFLDSCTMSSSSRGSSSSTVSTTSTQESRVRSLKDDEEPKEKSNVMMASGRTQAYLISLLAPTVDIRLRPPFPNRSSEHLMDRSYYK</sequence>
<dbReference type="Proteomes" id="UP000887569">
    <property type="component" value="Unplaced"/>
</dbReference>
<evidence type="ECO:0000313" key="2">
    <source>
        <dbReference type="Proteomes" id="UP000887569"/>
    </source>
</evidence>
<keyword evidence="2" id="KW-1185">Reference proteome</keyword>
<proteinExistence type="predicted"/>
<dbReference type="WBParaSite" id="PgR060_g026_t01">
    <property type="protein sequence ID" value="PgR060_g026_t01"/>
    <property type="gene ID" value="PgR060_g026"/>
</dbReference>
<feature type="region of interest" description="Disordered" evidence="1">
    <location>
        <begin position="288"/>
        <end position="326"/>
    </location>
</feature>
<protein>
    <submittedName>
        <fullName evidence="3">Uncharacterized protein</fullName>
    </submittedName>
</protein>
<feature type="compositionally biased region" description="Low complexity" evidence="1">
    <location>
        <begin position="288"/>
        <end position="306"/>
    </location>
</feature>
<evidence type="ECO:0000313" key="3">
    <source>
        <dbReference type="WBParaSite" id="PgR060_g026_t01"/>
    </source>
</evidence>
<dbReference type="AlphaFoldDB" id="A0A915BU33"/>
<feature type="compositionally biased region" description="Basic and acidic residues" evidence="1">
    <location>
        <begin position="355"/>
        <end position="366"/>
    </location>
</feature>
<organism evidence="2 3">
    <name type="scientific">Parascaris univalens</name>
    <name type="common">Nematode worm</name>
    <dbReference type="NCBI Taxonomy" id="6257"/>
    <lineage>
        <taxon>Eukaryota</taxon>
        <taxon>Metazoa</taxon>
        <taxon>Ecdysozoa</taxon>
        <taxon>Nematoda</taxon>
        <taxon>Chromadorea</taxon>
        <taxon>Rhabditida</taxon>
        <taxon>Spirurina</taxon>
        <taxon>Ascaridomorpha</taxon>
        <taxon>Ascaridoidea</taxon>
        <taxon>Ascarididae</taxon>
        <taxon>Parascaris</taxon>
    </lineage>
</organism>
<feature type="compositionally biased region" description="Basic and acidic residues" evidence="1">
    <location>
        <begin position="307"/>
        <end position="322"/>
    </location>
</feature>
<reference evidence="3" key="1">
    <citation type="submission" date="2022-11" db="UniProtKB">
        <authorList>
            <consortium name="WormBaseParasite"/>
        </authorList>
    </citation>
    <scope>IDENTIFICATION</scope>
</reference>